<dbReference type="GO" id="GO:0000049">
    <property type="term" value="F:tRNA binding"/>
    <property type="evidence" value="ECO:0007669"/>
    <property type="project" value="InterPro"/>
</dbReference>
<keyword evidence="7 11" id="KW-0067">ATP-binding</keyword>
<dbReference type="NCBIfam" id="TIGR00468">
    <property type="entry name" value="pheS"/>
    <property type="match status" value="1"/>
</dbReference>
<evidence type="ECO:0000256" key="3">
    <source>
        <dbReference type="ARBA" id="ARBA00022490"/>
    </source>
</evidence>
<dbReference type="GO" id="GO:0000287">
    <property type="term" value="F:magnesium ion binding"/>
    <property type="evidence" value="ECO:0007669"/>
    <property type="project" value="UniProtKB-UniRule"/>
</dbReference>
<reference evidence="13 14" key="1">
    <citation type="submission" date="2017-02" db="EMBL/GenBank/DDBJ databases">
        <authorList>
            <person name="Peterson S.W."/>
        </authorList>
    </citation>
    <scope>NUCLEOTIDE SEQUENCE [LARGE SCALE GENOMIC DNA]</scope>
    <source>
        <strain evidence="13 14">ATCC BAA-909</strain>
    </source>
</reference>
<evidence type="ECO:0000256" key="9">
    <source>
        <dbReference type="ARBA" id="ARBA00022917"/>
    </source>
</evidence>
<dbReference type="GO" id="GO:0005737">
    <property type="term" value="C:cytoplasm"/>
    <property type="evidence" value="ECO:0007669"/>
    <property type="project" value="UniProtKB-SubCell"/>
</dbReference>
<comment type="similarity">
    <text evidence="2 11">Belongs to the class-II aminoacyl-tRNA synthetase family. Phe-tRNA synthetase alpha subunit type 2 subfamily.</text>
</comment>
<feature type="binding site" evidence="11">
    <location>
        <position position="443"/>
    </location>
    <ligand>
        <name>Mg(2+)</name>
        <dbReference type="ChEBI" id="CHEBI:18420"/>
        <note>ligand shared with heterodimeric partner</note>
    </ligand>
</feature>
<feature type="binding site" evidence="11">
    <location>
        <position position="466"/>
    </location>
    <ligand>
        <name>L-phenylalanine</name>
        <dbReference type="ChEBI" id="CHEBI:58095"/>
    </ligand>
</feature>
<keyword evidence="14" id="KW-1185">Reference proteome</keyword>
<feature type="domain" description="Aminoacyl-transfer RNA synthetases class-II family profile" evidence="12">
    <location>
        <begin position="267"/>
        <end position="505"/>
    </location>
</feature>
<gene>
    <name evidence="11" type="primary">pheS</name>
    <name evidence="13" type="ORF">SAMN02745152_01789</name>
</gene>
<dbReference type="GO" id="GO:0005524">
    <property type="term" value="F:ATP binding"/>
    <property type="evidence" value="ECO:0007669"/>
    <property type="project" value="UniProtKB-UniRule"/>
</dbReference>
<dbReference type="AlphaFoldDB" id="A0A1T4Q0V6"/>
<dbReference type="GeneID" id="303368017"/>
<dbReference type="PROSITE" id="PS50862">
    <property type="entry name" value="AA_TRNA_LIGASE_II"/>
    <property type="match status" value="1"/>
</dbReference>
<dbReference type="PANTHER" id="PTHR11538">
    <property type="entry name" value="PHENYLALANYL-TRNA SYNTHETASE"/>
    <property type="match status" value="1"/>
</dbReference>
<evidence type="ECO:0000256" key="8">
    <source>
        <dbReference type="ARBA" id="ARBA00022842"/>
    </source>
</evidence>
<comment type="subunit">
    <text evidence="11">Tetramer of two alpha and two beta subunits.</text>
</comment>
<keyword evidence="8 11" id="KW-0460">Magnesium</keyword>
<dbReference type="CDD" id="cd00496">
    <property type="entry name" value="PheRS_alpha_core"/>
    <property type="match status" value="1"/>
</dbReference>
<evidence type="ECO:0000256" key="2">
    <source>
        <dbReference type="ARBA" id="ARBA00006703"/>
    </source>
</evidence>
<keyword evidence="5 11" id="KW-0479">Metal-binding</keyword>
<dbReference type="Gene3D" id="1.10.10.10">
    <property type="entry name" value="Winged helix-like DNA-binding domain superfamily/Winged helix DNA-binding domain"/>
    <property type="match status" value="1"/>
</dbReference>
<dbReference type="Proteomes" id="UP000190395">
    <property type="component" value="Unassembled WGS sequence"/>
</dbReference>
<dbReference type="SUPFAM" id="SSF55681">
    <property type="entry name" value="Class II aaRS and biotin synthetases"/>
    <property type="match status" value="1"/>
</dbReference>
<evidence type="ECO:0000256" key="7">
    <source>
        <dbReference type="ARBA" id="ARBA00022840"/>
    </source>
</evidence>
<proteinExistence type="inferred from homology"/>
<evidence type="ECO:0000256" key="11">
    <source>
        <dbReference type="HAMAP-Rule" id="MF_00282"/>
    </source>
</evidence>
<dbReference type="InterPro" id="IPR036388">
    <property type="entry name" value="WH-like_DNA-bd_sf"/>
</dbReference>
<dbReference type="GO" id="GO:0004826">
    <property type="term" value="F:phenylalanine-tRNA ligase activity"/>
    <property type="evidence" value="ECO:0007669"/>
    <property type="project" value="UniProtKB-UniRule"/>
</dbReference>
<comment type="caution">
    <text evidence="11">Lacks conserved residue(s) required for the propagation of feature annotation.</text>
</comment>
<organism evidence="13 14">
    <name type="scientific">Treponema berlinense</name>
    <dbReference type="NCBI Taxonomy" id="225004"/>
    <lineage>
        <taxon>Bacteria</taxon>
        <taxon>Pseudomonadati</taxon>
        <taxon>Spirochaetota</taxon>
        <taxon>Spirochaetia</taxon>
        <taxon>Spirochaetales</taxon>
        <taxon>Treponemataceae</taxon>
        <taxon>Treponema</taxon>
    </lineage>
</organism>
<dbReference type="InterPro" id="IPR022917">
    <property type="entry name" value="Phe_tRNA_ligase_alpha_bac/arc"/>
</dbReference>
<evidence type="ECO:0000256" key="4">
    <source>
        <dbReference type="ARBA" id="ARBA00022598"/>
    </source>
</evidence>
<dbReference type="InterPro" id="IPR045864">
    <property type="entry name" value="aa-tRNA-synth_II/BPL/LPL"/>
</dbReference>
<evidence type="ECO:0000256" key="6">
    <source>
        <dbReference type="ARBA" id="ARBA00022741"/>
    </source>
</evidence>
<dbReference type="STRING" id="225004.SAMN02745152_01789"/>
<dbReference type="InterPro" id="IPR002319">
    <property type="entry name" value="Phenylalanyl-tRNA_Synthase"/>
</dbReference>
<feature type="binding site" evidence="11">
    <location>
        <position position="441"/>
    </location>
    <ligand>
        <name>L-phenylalanine</name>
        <dbReference type="ChEBI" id="CHEBI:58095"/>
    </ligand>
</feature>
<evidence type="ECO:0000259" key="12">
    <source>
        <dbReference type="PROSITE" id="PS50862"/>
    </source>
</evidence>
<dbReference type="Pfam" id="PF01409">
    <property type="entry name" value="tRNA-synt_2d"/>
    <property type="match status" value="1"/>
</dbReference>
<evidence type="ECO:0000313" key="13">
    <source>
        <dbReference type="EMBL" id="SJZ96838.1"/>
    </source>
</evidence>
<accession>A0A1T4Q0V6</accession>
<dbReference type="RefSeq" id="WP_078931520.1">
    <property type="nucleotide sequence ID" value="NZ_FUXC01000011.1"/>
</dbReference>
<dbReference type="InterPro" id="IPR004529">
    <property type="entry name" value="Phe-tRNA-synth_IIc_asu"/>
</dbReference>
<keyword evidence="4 11" id="KW-0436">Ligase</keyword>
<comment type="subcellular location">
    <subcellularLocation>
        <location evidence="1 11">Cytoplasm</location>
    </subcellularLocation>
</comment>
<dbReference type="NCBIfam" id="NF003210">
    <property type="entry name" value="PRK04172.1"/>
    <property type="match status" value="1"/>
</dbReference>
<dbReference type="PANTHER" id="PTHR11538:SF40">
    <property type="entry name" value="PHENYLALANINE--TRNA LIGASE ALPHA SUBUNIT"/>
    <property type="match status" value="1"/>
</dbReference>
<keyword evidence="6 11" id="KW-0547">Nucleotide-binding</keyword>
<comment type="catalytic activity">
    <reaction evidence="11">
        <text>tRNA(Phe) + L-phenylalanine + ATP = L-phenylalanyl-tRNA(Phe) + AMP + diphosphate + H(+)</text>
        <dbReference type="Rhea" id="RHEA:19413"/>
        <dbReference type="Rhea" id="RHEA-COMP:9668"/>
        <dbReference type="Rhea" id="RHEA-COMP:9699"/>
        <dbReference type="ChEBI" id="CHEBI:15378"/>
        <dbReference type="ChEBI" id="CHEBI:30616"/>
        <dbReference type="ChEBI" id="CHEBI:33019"/>
        <dbReference type="ChEBI" id="CHEBI:58095"/>
        <dbReference type="ChEBI" id="CHEBI:78442"/>
        <dbReference type="ChEBI" id="CHEBI:78531"/>
        <dbReference type="ChEBI" id="CHEBI:456215"/>
        <dbReference type="EC" id="6.1.1.20"/>
    </reaction>
</comment>
<dbReference type="HAMAP" id="MF_00282">
    <property type="entry name" value="Phe_tRNA_synth_alpha2"/>
    <property type="match status" value="1"/>
</dbReference>
<evidence type="ECO:0000256" key="5">
    <source>
        <dbReference type="ARBA" id="ARBA00022723"/>
    </source>
</evidence>
<comment type="cofactor">
    <cofactor evidence="11">
        <name>Mg(2+)</name>
        <dbReference type="ChEBI" id="CHEBI:18420"/>
    </cofactor>
    <text evidence="11">Binds 2 magnesium ions per tetramer.</text>
</comment>
<keyword evidence="9 11" id="KW-0648">Protein biosynthesis</keyword>
<feature type="binding site" evidence="11">
    <location>
        <position position="362"/>
    </location>
    <ligand>
        <name>L-phenylalanine</name>
        <dbReference type="ChEBI" id="CHEBI:58095"/>
    </ligand>
</feature>
<evidence type="ECO:0000256" key="10">
    <source>
        <dbReference type="ARBA" id="ARBA00023146"/>
    </source>
</evidence>
<dbReference type="Gene3D" id="3.30.930.10">
    <property type="entry name" value="Bira Bifunctional Protein, Domain 2"/>
    <property type="match status" value="1"/>
</dbReference>
<dbReference type="OrthoDB" id="9800719at2"/>
<sequence>MDIQNIIKNLHPLEIKVLLKYTEKDELSSEKLQKELGYKEGHANQAFSWLGGKELLNVERRIPHTFYEITDLGRNFAENGTPEEKIIAYVKDNGAKTLPEIAVGTGLEQRDVGSAFGPLSKDGVLKMNAEKKAEYTGAQTPARITLAREILKKAAGAENGQLESASLSEAEKNAIASYAKKRGAADSAFKIIERETVIYKFTPAIGEVVEALKKAGITGNEIGELTPKMLETGDWKKGTFRGYNIAIPPARIIPGRTNPYVQFLEHVKDKLCSLGFEEYDGPLVETEFWNGDALFMPQFHAARDIHDVYRIKNPTHAKSIEEPWLSNVAETHKNGGNTGSRGWNYDFDHEFTRRLVLRSQGTVLSAHQLHKAKVPGKYFGIARCFRYDKVDATHLSDFYQTEGIIAGNDVNLRTLLGMLEMFAKEVAGATEVKYVPGYFPFTEPSVEVHIKHPVLGWFELGGAGIFRPEVTKAQGLDCPVLAWGMGIDRMALMALGLNDLRELFSEDIEEVRLRKAKF</sequence>
<dbReference type="EMBL" id="FUXC01000011">
    <property type="protein sequence ID" value="SJZ96838.1"/>
    <property type="molecule type" value="Genomic_DNA"/>
</dbReference>
<name>A0A1T4Q0V6_9SPIR</name>
<evidence type="ECO:0000256" key="1">
    <source>
        <dbReference type="ARBA" id="ARBA00004496"/>
    </source>
</evidence>
<keyword evidence="3 11" id="KW-0963">Cytoplasm</keyword>
<protein>
    <recommendedName>
        <fullName evidence="11">Phenylalanine--tRNA ligase alpha subunit</fullName>
        <ecNumber evidence="11">6.1.1.20</ecNumber>
    </recommendedName>
    <alternativeName>
        <fullName evidence="11">Phenylalanyl-tRNA synthetase alpha subunit</fullName>
        <shortName evidence="11">PheRS</shortName>
    </alternativeName>
</protein>
<evidence type="ECO:0000313" key="14">
    <source>
        <dbReference type="Proteomes" id="UP000190395"/>
    </source>
</evidence>
<dbReference type="InterPro" id="IPR006195">
    <property type="entry name" value="aa-tRNA-synth_II"/>
</dbReference>
<dbReference type="EC" id="6.1.1.20" evidence="11"/>
<keyword evidence="10 11" id="KW-0030">Aminoacyl-tRNA synthetase</keyword>
<dbReference type="GO" id="GO:0006432">
    <property type="term" value="P:phenylalanyl-tRNA aminoacylation"/>
    <property type="evidence" value="ECO:0007669"/>
    <property type="project" value="UniProtKB-UniRule"/>
</dbReference>